<dbReference type="InterPro" id="IPR052791">
    <property type="entry name" value="SSM1_domain"/>
</dbReference>
<organism evidence="1 2">
    <name type="scientific">Dimargaris verticillata</name>
    <dbReference type="NCBI Taxonomy" id="2761393"/>
    <lineage>
        <taxon>Eukaryota</taxon>
        <taxon>Fungi</taxon>
        <taxon>Fungi incertae sedis</taxon>
        <taxon>Zoopagomycota</taxon>
        <taxon>Kickxellomycotina</taxon>
        <taxon>Dimargaritomycetes</taxon>
        <taxon>Dimargaritales</taxon>
        <taxon>Dimargaritaceae</taxon>
        <taxon>Dimargaris</taxon>
    </lineage>
</organism>
<dbReference type="GO" id="GO:0006206">
    <property type="term" value="P:pyrimidine nucleobase metabolic process"/>
    <property type="evidence" value="ECO:0007669"/>
    <property type="project" value="TreeGrafter"/>
</dbReference>
<dbReference type="AlphaFoldDB" id="A0A9W8BBZ6"/>
<dbReference type="Proteomes" id="UP001151582">
    <property type="component" value="Unassembled WGS sequence"/>
</dbReference>
<proteinExistence type="predicted"/>
<dbReference type="NCBIfam" id="TIGR01509">
    <property type="entry name" value="HAD-SF-IA-v3"/>
    <property type="match status" value="1"/>
</dbReference>
<reference evidence="1" key="1">
    <citation type="submission" date="2022-07" db="EMBL/GenBank/DDBJ databases">
        <title>Phylogenomic reconstructions and comparative analyses of Kickxellomycotina fungi.</title>
        <authorList>
            <person name="Reynolds N.K."/>
            <person name="Stajich J.E."/>
            <person name="Barry K."/>
            <person name="Grigoriev I.V."/>
            <person name="Crous P."/>
            <person name="Smith M.E."/>
        </authorList>
    </citation>
    <scope>NUCLEOTIDE SEQUENCE</scope>
    <source>
        <strain evidence="1">RSA 567</strain>
    </source>
</reference>
<accession>A0A9W8BBZ6</accession>
<dbReference type="InterPro" id="IPR023214">
    <property type="entry name" value="HAD_sf"/>
</dbReference>
<dbReference type="GO" id="GO:0008252">
    <property type="term" value="F:nucleotidase activity"/>
    <property type="evidence" value="ECO:0007669"/>
    <property type="project" value="TreeGrafter"/>
</dbReference>
<dbReference type="Gene3D" id="3.40.50.1000">
    <property type="entry name" value="HAD superfamily/HAD-like"/>
    <property type="match status" value="1"/>
</dbReference>
<keyword evidence="2" id="KW-1185">Reference proteome</keyword>
<comment type="caution">
    <text evidence="1">The sequence shown here is derived from an EMBL/GenBank/DDBJ whole genome shotgun (WGS) entry which is preliminary data.</text>
</comment>
<dbReference type="EMBL" id="JANBQB010000008">
    <property type="protein sequence ID" value="KAJ1984903.1"/>
    <property type="molecule type" value="Genomic_DNA"/>
</dbReference>
<dbReference type="InterPro" id="IPR036412">
    <property type="entry name" value="HAD-like_sf"/>
</dbReference>
<evidence type="ECO:0000313" key="1">
    <source>
        <dbReference type="EMBL" id="KAJ1984903.1"/>
    </source>
</evidence>
<gene>
    <name evidence="1" type="primary">SDT1</name>
    <name evidence="1" type="ORF">H4R34_000354</name>
</gene>
<dbReference type="OrthoDB" id="1065058at2759"/>
<dbReference type="Pfam" id="PF00702">
    <property type="entry name" value="Hydrolase"/>
    <property type="match status" value="1"/>
</dbReference>
<name>A0A9W8BBZ6_9FUNG</name>
<dbReference type="GO" id="GO:0009166">
    <property type="term" value="P:nucleotide catabolic process"/>
    <property type="evidence" value="ECO:0007669"/>
    <property type="project" value="TreeGrafter"/>
</dbReference>
<dbReference type="InterPro" id="IPR006439">
    <property type="entry name" value="HAD-SF_hydro_IA"/>
</dbReference>
<evidence type="ECO:0000313" key="2">
    <source>
        <dbReference type="Proteomes" id="UP001151582"/>
    </source>
</evidence>
<dbReference type="PANTHER" id="PTHR47438:SF1">
    <property type="entry name" value="PHOSPHATE METABOLISM PROTEIN 8-RELATED"/>
    <property type="match status" value="1"/>
</dbReference>
<sequence>MSLTRSIMHATRVLKCLGIDDLFELVIYCDYGLPDFTCKPEEQSFDRAMRLAQVTDPDQCYFVDDSADNVHMAKSLGWHTVHLCPSGASDAGDHQIQDILTLPRIYPDLWAPSSSPSP</sequence>
<dbReference type="PANTHER" id="PTHR47438">
    <property type="entry name" value="PHOSPHATE METABOLISM PROTEIN 8-RELATED"/>
    <property type="match status" value="1"/>
</dbReference>
<dbReference type="SUPFAM" id="SSF56784">
    <property type="entry name" value="HAD-like"/>
    <property type="match status" value="1"/>
</dbReference>
<protein>
    <submittedName>
        <fullName evidence="1">Suppressor of deletion of TFIIS</fullName>
    </submittedName>
</protein>